<dbReference type="PATRIC" id="fig|294.194.peg.836"/>
<evidence type="ECO:0000313" key="2">
    <source>
        <dbReference type="Proteomes" id="UP000061348"/>
    </source>
</evidence>
<protein>
    <submittedName>
        <fullName evidence="1">Uncharacterized protein</fullName>
    </submittedName>
</protein>
<dbReference type="AlphaFoldDB" id="A0A120G8Z5"/>
<comment type="caution">
    <text evidence="1">The sequence shown here is derived from an EMBL/GenBank/DDBJ whole genome shotgun (WGS) entry which is preliminary data.</text>
</comment>
<proteinExistence type="predicted"/>
<sequence length="40" mass="4560">MPQMVKLSWAMLCMRNARRAPRVINWLKPMIASGAECAAR</sequence>
<name>A0A120G8Z5_PSEFL</name>
<gene>
    <name evidence="1" type="ORF">PFLmoz3_00737</name>
</gene>
<dbReference type="Proteomes" id="UP000061348">
    <property type="component" value="Unassembled WGS sequence"/>
</dbReference>
<dbReference type="EMBL" id="LCYA01000029">
    <property type="protein sequence ID" value="KWV89624.1"/>
    <property type="molecule type" value="Genomic_DNA"/>
</dbReference>
<accession>A0A120G8Z5</accession>
<organism evidence="1 2">
    <name type="scientific">Pseudomonas fluorescens</name>
    <dbReference type="NCBI Taxonomy" id="294"/>
    <lineage>
        <taxon>Bacteria</taxon>
        <taxon>Pseudomonadati</taxon>
        <taxon>Pseudomonadota</taxon>
        <taxon>Gammaproteobacteria</taxon>
        <taxon>Pseudomonadales</taxon>
        <taxon>Pseudomonadaceae</taxon>
        <taxon>Pseudomonas</taxon>
    </lineage>
</organism>
<evidence type="ECO:0000313" key="1">
    <source>
        <dbReference type="EMBL" id="KWV89624.1"/>
    </source>
</evidence>
<reference evidence="1 2" key="1">
    <citation type="submission" date="2015-05" db="EMBL/GenBank/DDBJ databases">
        <title>A genomic and transcriptomic approach to investigate the blue pigment phenotype in Pseudomonas fluorescens.</title>
        <authorList>
            <person name="Andreani N.A."/>
            <person name="Cardazzo B."/>
        </authorList>
    </citation>
    <scope>NUCLEOTIDE SEQUENCE [LARGE SCALE GENOMIC DNA]</scope>
    <source>
        <strain evidence="1 2">Ps_22</strain>
    </source>
</reference>